<keyword evidence="3" id="KW-1185">Reference proteome</keyword>
<gene>
    <name evidence="2" type="ORF">D7S89_17145</name>
</gene>
<evidence type="ECO:0000313" key="3">
    <source>
        <dbReference type="Proteomes" id="UP000280434"/>
    </source>
</evidence>
<feature type="signal peptide" evidence="1">
    <location>
        <begin position="1"/>
        <end position="21"/>
    </location>
</feature>
<dbReference type="InterPro" id="IPR021340">
    <property type="entry name" value="DUF2957"/>
</dbReference>
<dbReference type="Proteomes" id="UP000280434">
    <property type="component" value="Unassembled WGS sequence"/>
</dbReference>
<sequence length="533" mass="54343">MVPFARGQSIAAAAASTLALATLLGGCGSGSSDNPAAIAVAPCSGATCGSASATTRPDPPTQLCPTSLDYSTTFTGGSGSGEYIRVKFDTSKKQYQMTFVESEVPTSSGQVNNTRAGMTITGDFVNANLYQLTDSNGHTSTPLTLPTAEQNRCAFVLKNGQTADGSYAITVNPQDPPVLYVGNGIVGGGIPGATIQFNGVPIIPGFNAGVVPSKTFDYYPFIAFTNTITDFSKVAGDYNELGIRFTPEGGLFQTTPDNPAPAPLGWQVDAIQTSQTFKADGSCAPDAAQAPNACVSTGGNWTLRTNTDGSPDNVFVSGTLPAPQPPSGPLYPAVGGGLLQQSYTPNAAHGLMIVGNLNGQAVPVIIRVGYAHAGADISTSTLDDQIGISLLSPVATVQPSAFKGAFIGANSVTACGLVTAYGPASGYSEGACLDQASTFNAGVNYTSTIFQSPSAAFMNPFTSTAATNFALDYTQTQPGVVQVTAENNFNSGSTAVFKSGDTGALIKAGSVFGLLMNGTNAPNPFFTIGAFVQ</sequence>
<dbReference type="PROSITE" id="PS51257">
    <property type="entry name" value="PROKAR_LIPOPROTEIN"/>
    <property type="match status" value="1"/>
</dbReference>
<dbReference type="OrthoDB" id="8951775at2"/>
<dbReference type="AlphaFoldDB" id="A0A494XCW6"/>
<dbReference type="EMBL" id="RBZV01000007">
    <property type="protein sequence ID" value="RKP46366.1"/>
    <property type="molecule type" value="Genomic_DNA"/>
</dbReference>
<proteinExistence type="predicted"/>
<dbReference type="RefSeq" id="WP_121279131.1">
    <property type="nucleotide sequence ID" value="NZ_RBZV01000007.1"/>
</dbReference>
<accession>A0A494XCW6</accession>
<feature type="chain" id="PRO_5019846007" evidence="1">
    <location>
        <begin position="22"/>
        <end position="533"/>
    </location>
</feature>
<comment type="caution">
    <text evidence="2">The sequence shown here is derived from an EMBL/GenBank/DDBJ whole genome shotgun (WGS) entry which is preliminary data.</text>
</comment>
<reference evidence="2 3" key="1">
    <citation type="submission" date="2018-10" db="EMBL/GenBank/DDBJ databases">
        <title>Paraburkholderia sp. 7MK8-2, isolated from soil.</title>
        <authorList>
            <person name="Gao Z.-H."/>
            <person name="Qiu L.-H."/>
        </authorList>
    </citation>
    <scope>NUCLEOTIDE SEQUENCE [LARGE SCALE GENOMIC DNA]</scope>
    <source>
        <strain evidence="2 3">7MK8-2</strain>
    </source>
</reference>
<evidence type="ECO:0000313" key="2">
    <source>
        <dbReference type="EMBL" id="RKP46366.1"/>
    </source>
</evidence>
<dbReference type="Pfam" id="PF11170">
    <property type="entry name" value="DUF2957"/>
    <property type="match status" value="1"/>
</dbReference>
<keyword evidence="1" id="KW-0732">Signal</keyword>
<name>A0A494XCW6_9BURK</name>
<organism evidence="2 3">
    <name type="scientific">Trinickia fusca</name>
    <dbReference type="NCBI Taxonomy" id="2419777"/>
    <lineage>
        <taxon>Bacteria</taxon>
        <taxon>Pseudomonadati</taxon>
        <taxon>Pseudomonadota</taxon>
        <taxon>Betaproteobacteria</taxon>
        <taxon>Burkholderiales</taxon>
        <taxon>Burkholderiaceae</taxon>
        <taxon>Trinickia</taxon>
    </lineage>
</organism>
<evidence type="ECO:0000256" key="1">
    <source>
        <dbReference type="SAM" id="SignalP"/>
    </source>
</evidence>
<protein>
    <submittedName>
        <fullName evidence="2">DUF2957 domain-containing protein</fullName>
    </submittedName>
</protein>